<evidence type="ECO:0000313" key="1">
    <source>
        <dbReference type="EMBL" id="MBB4685111.1"/>
    </source>
</evidence>
<sequence length="132" mass="14438">MAEEGETMSGAWSPDELRLLDAAAELEIAVERSDGSLRRWVPIWVVSAGGQVYVRTWYRRDTGWFGQALRTRRARIRVPGLEAAVTIEDVGAASAGVTVEVDAVYRAKYGHGGAESMVSATAVETTLRLDRQ</sequence>
<evidence type="ECO:0008006" key="3">
    <source>
        <dbReference type="Google" id="ProtNLM"/>
    </source>
</evidence>
<accession>A0A840IRC2</accession>
<dbReference type="EMBL" id="JACHMG010000001">
    <property type="protein sequence ID" value="MBB4685111.1"/>
    <property type="molecule type" value="Genomic_DNA"/>
</dbReference>
<protein>
    <recommendedName>
        <fullName evidence="3">DUF2255 family protein</fullName>
    </recommendedName>
</protein>
<reference evidence="1 2" key="1">
    <citation type="submission" date="2020-08" db="EMBL/GenBank/DDBJ databases">
        <title>Sequencing the genomes of 1000 actinobacteria strains.</title>
        <authorList>
            <person name="Klenk H.-P."/>
        </authorList>
    </citation>
    <scope>NUCLEOTIDE SEQUENCE [LARGE SCALE GENOMIC DNA]</scope>
    <source>
        <strain evidence="1 2">DSM 45859</strain>
    </source>
</reference>
<organism evidence="1 2">
    <name type="scientific">Amycolatopsis jiangsuensis</name>
    <dbReference type="NCBI Taxonomy" id="1181879"/>
    <lineage>
        <taxon>Bacteria</taxon>
        <taxon>Bacillati</taxon>
        <taxon>Actinomycetota</taxon>
        <taxon>Actinomycetes</taxon>
        <taxon>Pseudonocardiales</taxon>
        <taxon>Pseudonocardiaceae</taxon>
        <taxon>Amycolatopsis</taxon>
    </lineage>
</organism>
<name>A0A840IRC2_9PSEU</name>
<dbReference type="Proteomes" id="UP000581769">
    <property type="component" value="Unassembled WGS sequence"/>
</dbReference>
<comment type="caution">
    <text evidence="1">The sequence shown here is derived from an EMBL/GenBank/DDBJ whole genome shotgun (WGS) entry which is preliminary data.</text>
</comment>
<dbReference type="RefSeq" id="WP_221457705.1">
    <property type="nucleotide sequence ID" value="NZ_JACHMG010000001.1"/>
</dbReference>
<keyword evidence="2" id="KW-1185">Reference proteome</keyword>
<dbReference type="AlphaFoldDB" id="A0A840IRC2"/>
<proteinExistence type="predicted"/>
<dbReference type="InterPro" id="IPR016888">
    <property type="entry name" value="UCP028498"/>
</dbReference>
<evidence type="ECO:0000313" key="2">
    <source>
        <dbReference type="Proteomes" id="UP000581769"/>
    </source>
</evidence>
<dbReference type="Pfam" id="PF10012">
    <property type="entry name" value="DUF2255"/>
    <property type="match status" value="1"/>
</dbReference>
<gene>
    <name evidence="1" type="ORF">BJY18_002596</name>
</gene>